<feature type="domain" description="PiggyBac transposable element-derived protein" evidence="1">
    <location>
        <begin position="3"/>
        <end position="115"/>
    </location>
</feature>
<dbReference type="PANTHER" id="PTHR46599:SF6">
    <property type="entry name" value="DUAL SPECIFICITY PHOSPHATASE 26"/>
    <property type="match status" value="1"/>
</dbReference>
<dbReference type="EMBL" id="BMAT01005554">
    <property type="protein sequence ID" value="GFR95825.1"/>
    <property type="molecule type" value="Genomic_DNA"/>
</dbReference>
<dbReference type="Proteomes" id="UP000762676">
    <property type="component" value="Unassembled WGS sequence"/>
</dbReference>
<evidence type="ECO:0000259" key="1">
    <source>
        <dbReference type="Pfam" id="PF13843"/>
    </source>
</evidence>
<accession>A0AAV4HGS9</accession>
<reference evidence="2 3" key="1">
    <citation type="journal article" date="2021" name="Elife">
        <title>Chloroplast acquisition without the gene transfer in kleptoplastic sea slugs, Plakobranchus ocellatus.</title>
        <authorList>
            <person name="Maeda T."/>
            <person name="Takahashi S."/>
            <person name="Yoshida T."/>
            <person name="Shimamura S."/>
            <person name="Takaki Y."/>
            <person name="Nagai Y."/>
            <person name="Toyoda A."/>
            <person name="Suzuki Y."/>
            <person name="Arimoto A."/>
            <person name="Ishii H."/>
            <person name="Satoh N."/>
            <person name="Nishiyama T."/>
            <person name="Hasebe M."/>
            <person name="Maruyama T."/>
            <person name="Minagawa J."/>
            <person name="Obokata J."/>
            <person name="Shigenobu S."/>
        </authorList>
    </citation>
    <scope>NUCLEOTIDE SEQUENCE [LARGE SCALE GENOMIC DNA]</scope>
</reference>
<protein>
    <submittedName>
        <fullName evidence="2">PiggyBac transposable element-derived protein 4</fullName>
    </submittedName>
</protein>
<gene>
    <name evidence="2" type="ORF">ElyMa_002704700</name>
</gene>
<organism evidence="2 3">
    <name type="scientific">Elysia marginata</name>
    <dbReference type="NCBI Taxonomy" id="1093978"/>
    <lineage>
        <taxon>Eukaryota</taxon>
        <taxon>Metazoa</taxon>
        <taxon>Spiralia</taxon>
        <taxon>Lophotrochozoa</taxon>
        <taxon>Mollusca</taxon>
        <taxon>Gastropoda</taxon>
        <taxon>Heterobranchia</taxon>
        <taxon>Euthyneura</taxon>
        <taxon>Panpulmonata</taxon>
        <taxon>Sacoglossa</taxon>
        <taxon>Placobranchoidea</taxon>
        <taxon>Plakobranchidae</taxon>
        <taxon>Elysia</taxon>
    </lineage>
</organism>
<keyword evidence="3" id="KW-1185">Reference proteome</keyword>
<dbReference type="PANTHER" id="PTHR46599">
    <property type="entry name" value="PIGGYBAC TRANSPOSABLE ELEMENT-DERIVED PROTEIN 4"/>
    <property type="match status" value="1"/>
</dbReference>
<proteinExistence type="predicted"/>
<dbReference type="InterPro" id="IPR029526">
    <property type="entry name" value="PGBD"/>
</dbReference>
<dbReference type="Pfam" id="PF13843">
    <property type="entry name" value="DDE_Tnp_1_7"/>
    <property type="match status" value="1"/>
</dbReference>
<sequence>MSVVGTLRRNKRLIPPEFQDQTLTQKGEPKFCFRKDAMLVSFKSGAKKNVILMSSMHSDSAIVVNKHNKEMPEVVSYYNSTNGGVDTMDLMAHTVSSKRQTKRWPMVMFYNILDIGSIAVSVVYSTKYPTEQLSKTDNRREFQLSISKDLIMPVIERRRKTPRLPKQLICAMDLLLGHDPLAADLPESAQPLSASAIPRASKRPSYGRVLGGKLQGLIEKAFVYGRIKIVNIEADECVVVFVVYFLKPIKDIFGGSPLVSVCFFLDGCHDSF</sequence>
<dbReference type="AlphaFoldDB" id="A0AAV4HGS9"/>
<evidence type="ECO:0000313" key="2">
    <source>
        <dbReference type="EMBL" id="GFR95825.1"/>
    </source>
</evidence>
<comment type="caution">
    <text evidence="2">The sequence shown here is derived from an EMBL/GenBank/DDBJ whole genome shotgun (WGS) entry which is preliminary data.</text>
</comment>
<evidence type="ECO:0000313" key="3">
    <source>
        <dbReference type="Proteomes" id="UP000762676"/>
    </source>
</evidence>
<name>A0AAV4HGS9_9GAST</name>